<name>A0A0R2FAK4_9LACO</name>
<proteinExistence type="predicted"/>
<evidence type="ECO:0000256" key="1">
    <source>
        <dbReference type="ARBA" id="ARBA00023125"/>
    </source>
</evidence>
<dbReference type="PANTHER" id="PTHR43479:SF11">
    <property type="entry name" value="ACREF_ENVCD OPERON REPRESSOR-RELATED"/>
    <property type="match status" value="1"/>
</dbReference>
<accession>A0A0R2FAK4</accession>
<dbReference type="GO" id="GO:0003677">
    <property type="term" value="F:DNA binding"/>
    <property type="evidence" value="ECO:0007669"/>
    <property type="project" value="UniProtKB-UniRule"/>
</dbReference>
<dbReference type="Pfam" id="PF00440">
    <property type="entry name" value="TetR_N"/>
    <property type="match status" value="1"/>
</dbReference>
<dbReference type="Gene3D" id="1.10.357.10">
    <property type="entry name" value="Tetracycline Repressor, domain 2"/>
    <property type="match status" value="1"/>
</dbReference>
<keyword evidence="5" id="KW-1185">Reference proteome</keyword>
<organism evidence="4 5">
    <name type="scientific">Lacticaseibacillus camelliae DSM 22697 = JCM 13995</name>
    <dbReference type="NCBI Taxonomy" id="1423730"/>
    <lineage>
        <taxon>Bacteria</taxon>
        <taxon>Bacillati</taxon>
        <taxon>Bacillota</taxon>
        <taxon>Bacilli</taxon>
        <taxon>Lactobacillales</taxon>
        <taxon>Lactobacillaceae</taxon>
        <taxon>Lacticaseibacillus</taxon>
    </lineage>
</organism>
<dbReference type="PANTHER" id="PTHR43479">
    <property type="entry name" value="ACREF/ENVCD OPERON REPRESSOR-RELATED"/>
    <property type="match status" value="1"/>
</dbReference>
<dbReference type="InterPro" id="IPR001647">
    <property type="entry name" value="HTH_TetR"/>
</dbReference>
<dbReference type="EMBL" id="AYZJ01000019">
    <property type="protein sequence ID" value="KRN25118.1"/>
    <property type="molecule type" value="Genomic_DNA"/>
</dbReference>
<evidence type="ECO:0000313" key="5">
    <source>
        <dbReference type="Proteomes" id="UP000050865"/>
    </source>
</evidence>
<reference evidence="4 5" key="1">
    <citation type="journal article" date="2015" name="Genome Announc.">
        <title>Expanding the biotechnology potential of lactobacilli through comparative genomics of 213 strains and associated genera.</title>
        <authorList>
            <person name="Sun Z."/>
            <person name="Harris H.M."/>
            <person name="McCann A."/>
            <person name="Guo C."/>
            <person name="Argimon S."/>
            <person name="Zhang W."/>
            <person name="Yang X."/>
            <person name="Jeffery I.B."/>
            <person name="Cooney J.C."/>
            <person name="Kagawa T.F."/>
            <person name="Liu W."/>
            <person name="Song Y."/>
            <person name="Salvetti E."/>
            <person name="Wrobel A."/>
            <person name="Rasinkangas P."/>
            <person name="Parkhill J."/>
            <person name="Rea M.C."/>
            <person name="O'Sullivan O."/>
            <person name="Ritari J."/>
            <person name="Douillard F.P."/>
            <person name="Paul Ross R."/>
            <person name="Yang R."/>
            <person name="Briner A.E."/>
            <person name="Felis G.E."/>
            <person name="de Vos W.M."/>
            <person name="Barrangou R."/>
            <person name="Klaenhammer T.R."/>
            <person name="Caufield P.W."/>
            <person name="Cui Y."/>
            <person name="Zhang H."/>
            <person name="O'Toole P.W."/>
        </authorList>
    </citation>
    <scope>NUCLEOTIDE SEQUENCE [LARGE SCALE GENOMIC DNA]</scope>
    <source>
        <strain evidence="4 5">DSM 22697</strain>
    </source>
</reference>
<dbReference type="STRING" id="1423730.FC75_GL001031"/>
<dbReference type="PATRIC" id="fig|1423730.4.peg.1085"/>
<comment type="caution">
    <text evidence="4">The sequence shown here is derived from an EMBL/GenBank/DDBJ whole genome shotgun (WGS) entry which is preliminary data.</text>
</comment>
<dbReference type="RefSeq" id="WP_056989114.1">
    <property type="nucleotide sequence ID" value="NZ_AYZJ01000019.1"/>
</dbReference>
<dbReference type="InterPro" id="IPR050624">
    <property type="entry name" value="HTH-type_Tx_Regulator"/>
</dbReference>
<feature type="DNA-binding region" description="H-T-H motif" evidence="2">
    <location>
        <begin position="34"/>
        <end position="53"/>
    </location>
</feature>
<keyword evidence="1 2" id="KW-0238">DNA-binding</keyword>
<sequence length="219" mass="25949">MPKPTFFRLAETKRKRLIKAAYDEFSRASFQDASISNIIKEAGIPRGSFYQYFEDKSDIFFYLLDRTRSSTEELYMQAMTRHDGDLFGMMADFFDTSVEKLLKGPHREFYENVFLFMDFHNAAHFSSMPKKAPDPHPKKVFLDYTLEHIDRSKLRVKSDEDVAMLFRQVMWIFMQSIGYYYTRRRNGENVTTTALKARMAKMLNWLQYGVVISEEEVHD</sequence>
<dbReference type="AlphaFoldDB" id="A0A0R2FAK4"/>
<dbReference type="SUPFAM" id="SSF46689">
    <property type="entry name" value="Homeodomain-like"/>
    <property type="match status" value="1"/>
</dbReference>
<dbReference type="Pfam" id="PF17924">
    <property type="entry name" value="TetR_C_19"/>
    <property type="match status" value="1"/>
</dbReference>
<gene>
    <name evidence="4" type="ORF">FC75_GL001031</name>
</gene>
<dbReference type="Proteomes" id="UP000050865">
    <property type="component" value="Unassembled WGS sequence"/>
</dbReference>
<feature type="domain" description="HTH tetR-type" evidence="3">
    <location>
        <begin position="11"/>
        <end position="71"/>
    </location>
</feature>
<evidence type="ECO:0000259" key="3">
    <source>
        <dbReference type="PROSITE" id="PS50977"/>
    </source>
</evidence>
<protein>
    <submittedName>
        <fullName evidence="4">Transcriptional regulator</fullName>
    </submittedName>
</protein>
<dbReference type="PROSITE" id="PS50977">
    <property type="entry name" value="HTH_TETR_2"/>
    <property type="match status" value="1"/>
</dbReference>
<dbReference type="InterPro" id="IPR009057">
    <property type="entry name" value="Homeodomain-like_sf"/>
</dbReference>
<evidence type="ECO:0000256" key="2">
    <source>
        <dbReference type="PROSITE-ProRule" id="PRU00335"/>
    </source>
</evidence>
<evidence type="ECO:0000313" key="4">
    <source>
        <dbReference type="EMBL" id="KRN25118.1"/>
    </source>
</evidence>